<evidence type="ECO:0000259" key="9">
    <source>
        <dbReference type="PROSITE" id="PS50928"/>
    </source>
</evidence>
<keyword evidence="2 7" id="KW-0813">Transport</keyword>
<dbReference type="SUPFAM" id="SSF161098">
    <property type="entry name" value="MetI-like"/>
    <property type="match status" value="1"/>
</dbReference>
<dbReference type="Gene3D" id="1.10.3720.10">
    <property type="entry name" value="MetI-like"/>
    <property type="match status" value="1"/>
</dbReference>
<keyword evidence="11" id="KW-1185">Reference proteome</keyword>
<gene>
    <name evidence="10" type="ORF">KIH74_06605</name>
</gene>
<feature type="region of interest" description="Disordered" evidence="8">
    <location>
        <begin position="1"/>
        <end position="29"/>
    </location>
</feature>
<dbReference type="Pfam" id="PF00528">
    <property type="entry name" value="BPD_transp_1"/>
    <property type="match status" value="1"/>
</dbReference>
<dbReference type="EMBL" id="JAHBAY010000002">
    <property type="protein sequence ID" value="MBT0768589.1"/>
    <property type="molecule type" value="Genomic_DNA"/>
</dbReference>
<evidence type="ECO:0000256" key="2">
    <source>
        <dbReference type="ARBA" id="ARBA00022448"/>
    </source>
</evidence>
<keyword evidence="5 7" id="KW-1133">Transmembrane helix</keyword>
<dbReference type="InterPro" id="IPR050809">
    <property type="entry name" value="UgpAE/MalFG_permease"/>
</dbReference>
<protein>
    <submittedName>
        <fullName evidence="10">Sugar ABC transporter permease</fullName>
    </submittedName>
</protein>
<dbReference type="InterPro" id="IPR035906">
    <property type="entry name" value="MetI-like_sf"/>
</dbReference>
<dbReference type="PROSITE" id="PS50928">
    <property type="entry name" value="ABC_TM1"/>
    <property type="match status" value="1"/>
</dbReference>
<feature type="compositionally biased region" description="Pro residues" evidence="8">
    <location>
        <begin position="14"/>
        <end position="24"/>
    </location>
</feature>
<proteinExistence type="inferred from homology"/>
<organism evidence="10 11">
    <name type="scientific">Kineosporia corallincola</name>
    <dbReference type="NCBI Taxonomy" id="2835133"/>
    <lineage>
        <taxon>Bacteria</taxon>
        <taxon>Bacillati</taxon>
        <taxon>Actinomycetota</taxon>
        <taxon>Actinomycetes</taxon>
        <taxon>Kineosporiales</taxon>
        <taxon>Kineosporiaceae</taxon>
        <taxon>Kineosporia</taxon>
    </lineage>
</organism>
<feature type="transmembrane region" description="Helical" evidence="7">
    <location>
        <begin position="287"/>
        <end position="307"/>
    </location>
</feature>
<evidence type="ECO:0000256" key="7">
    <source>
        <dbReference type="RuleBase" id="RU363032"/>
    </source>
</evidence>
<keyword evidence="6 7" id="KW-0472">Membrane</keyword>
<keyword evidence="3" id="KW-1003">Cell membrane</keyword>
<evidence type="ECO:0000256" key="3">
    <source>
        <dbReference type="ARBA" id="ARBA00022475"/>
    </source>
</evidence>
<dbReference type="PANTHER" id="PTHR43227">
    <property type="entry name" value="BLL4140 PROTEIN"/>
    <property type="match status" value="1"/>
</dbReference>
<comment type="caution">
    <text evidence="10">The sequence shown here is derived from an EMBL/GenBank/DDBJ whole genome shotgun (WGS) entry which is preliminary data.</text>
</comment>
<reference evidence="10 11" key="1">
    <citation type="submission" date="2021-05" db="EMBL/GenBank/DDBJ databases">
        <title>Kineosporia and Streptomyces sp. nov. two new marine actinobacteria isolated from Coral.</title>
        <authorList>
            <person name="Buangrab K."/>
            <person name="Sutthacheep M."/>
            <person name="Yeemin T."/>
            <person name="Harunari E."/>
            <person name="Igarashi Y."/>
            <person name="Kanchanasin P."/>
            <person name="Tanasupawat S."/>
            <person name="Phongsopitanun W."/>
        </authorList>
    </citation>
    <scope>NUCLEOTIDE SEQUENCE [LARGE SCALE GENOMIC DNA]</scope>
    <source>
        <strain evidence="10 11">J2-2</strain>
    </source>
</reference>
<feature type="transmembrane region" description="Helical" evidence="7">
    <location>
        <begin position="45"/>
        <end position="65"/>
    </location>
</feature>
<comment type="similarity">
    <text evidence="7">Belongs to the binding-protein-dependent transport system permease family.</text>
</comment>
<sequence length="315" mass="33990">MSVPVGSQVENPRPASPSPVPQRPAPRNDPAAWRQKFPGLALPGLVWYAIFTVGPVVAMFVIAFLRWPGMLVDPGFAGFGNFRDVFADPVFWDALRNSAVQIAVGLPVMIVLAFLLAFYVVRKPRGHQVLRFMLFVPALISAPATALMFYSLLNPDGLVNGVLETLGMSGRAWLADEATALPSLIVIDLWAGIGYSAVLLASRLDSVDEEVVQAAMIDGAGNGRLAWGIYWPIARDFIGVVAMLQFLSILFSSAQNVLLLTKGGPGTSTTTLSYLIYQKAFVDADLGYSQAVGIVLFVLGLAGMFAIRRLLRPTH</sequence>
<comment type="subcellular location">
    <subcellularLocation>
        <location evidence="1 7">Cell membrane</location>
        <topology evidence="1 7">Multi-pass membrane protein</topology>
    </subcellularLocation>
</comment>
<evidence type="ECO:0000256" key="8">
    <source>
        <dbReference type="SAM" id="MobiDB-lite"/>
    </source>
</evidence>
<dbReference type="Proteomes" id="UP001197247">
    <property type="component" value="Unassembled WGS sequence"/>
</dbReference>
<dbReference type="InterPro" id="IPR000515">
    <property type="entry name" value="MetI-like"/>
</dbReference>
<feature type="domain" description="ABC transmembrane type-1" evidence="9">
    <location>
        <begin position="95"/>
        <end position="307"/>
    </location>
</feature>
<feature type="transmembrane region" description="Helical" evidence="7">
    <location>
        <begin position="180"/>
        <end position="201"/>
    </location>
</feature>
<name>A0ABS5TBY4_9ACTN</name>
<evidence type="ECO:0000256" key="5">
    <source>
        <dbReference type="ARBA" id="ARBA00022989"/>
    </source>
</evidence>
<evidence type="ECO:0000313" key="10">
    <source>
        <dbReference type="EMBL" id="MBT0768589.1"/>
    </source>
</evidence>
<accession>A0ABS5TBY4</accession>
<evidence type="ECO:0000256" key="4">
    <source>
        <dbReference type="ARBA" id="ARBA00022692"/>
    </source>
</evidence>
<feature type="transmembrane region" description="Helical" evidence="7">
    <location>
        <begin position="132"/>
        <end position="153"/>
    </location>
</feature>
<evidence type="ECO:0000313" key="11">
    <source>
        <dbReference type="Proteomes" id="UP001197247"/>
    </source>
</evidence>
<evidence type="ECO:0000256" key="1">
    <source>
        <dbReference type="ARBA" id="ARBA00004651"/>
    </source>
</evidence>
<evidence type="ECO:0000256" key="6">
    <source>
        <dbReference type="ARBA" id="ARBA00023136"/>
    </source>
</evidence>
<keyword evidence="4 7" id="KW-0812">Transmembrane</keyword>
<dbReference type="PANTHER" id="PTHR43227:SF8">
    <property type="entry name" value="DIACETYLCHITOBIOSE UPTAKE SYSTEM PERMEASE PROTEIN DASB"/>
    <property type="match status" value="1"/>
</dbReference>
<feature type="transmembrane region" description="Helical" evidence="7">
    <location>
        <begin position="99"/>
        <end position="120"/>
    </location>
</feature>
<dbReference type="CDD" id="cd06261">
    <property type="entry name" value="TM_PBP2"/>
    <property type="match status" value="1"/>
</dbReference>
<feature type="transmembrane region" description="Helical" evidence="7">
    <location>
        <begin position="237"/>
        <end position="258"/>
    </location>
</feature>
<dbReference type="RefSeq" id="WP_214154882.1">
    <property type="nucleotide sequence ID" value="NZ_JAHBAY010000002.1"/>
</dbReference>